<proteinExistence type="predicted"/>
<reference evidence="2" key="1">
    <citation type="submission" date="2021-03" db="EMBL/GenBank/DDBJ databases">
        <title>Whole Genome Sequence of Bradyrhizobium sp. Strain 144S4.</title>
        <authorList>
            <person name="Bromfield E.S.P."/>
            <person name="Cloutier S."/>
        </authorList>
    </citation>
    <scope>NUCLEOTIDE SEQUENCE [LARGE SCALE GENOMIC DNA]</scope>
    <source>
        <strain evidence="2">144S4</strain>
    </source>
</reference>
<gene>
    <name evidence="3" type="ORF">J4G43_015345</name>
    <name evidence="2" type="ORF">J4G43_17450</name>
</gene>
<dbReference type="Pfam" id="PF11994">
    <property type="entry name" value="DUF3489"/>
    <property type="match status" value="1"/>
</dbReference>
<name>A0A939M455_9BRAD</name>
<dbReference type="EMBL" id="CP086136">
    <property type="protein sequence ID" value="UEM15453.1"/>
    <property type="molecule type" value="Genomic_DNA"/>
</dbReference>
<dbReference type="InterPro" id="IPR021880">
    <property type="entry name" value="DUF3489"/>
</dbReference>
<evidence type="ECO:0000313" key="3">
    <source>
        <dbReference type="EMBL" id="UEM15453.1"/>
    </source>
</evidence>
<reference evidence="3 4" key="2">
    <citation type="journal article" date="2022" name="Int. J. Syst. Evol. Microbiol.">
        <title>Strains of Bradyrhizobium barranii sp. nov. associated with legumes native to Canada are symbionts of soybeans and belong to different subspecies (subsp. barranii subsp. nov. and subsp. apii subsp. nov.) and symbiovars (sv. glycinearum and sv. septentrionale).</title>
        <authorList>
            <person name="Bromfield E.S.P."/>
            <person name="Cloutier S."/>
            <person name="Wasai-Hara S."/>
            <person name="Minamisawa K."/>
        </authorList>
    </citation>
    <scope>NUCLEOTIDE SEQUENCE [LARGE SCALE GENOMIC DNA]</scope>
    <source>
        <strain evidence="3 4">144S4</strain>
    </source>
</reference>
<dbReference type="RefSeq" id="WP_208085270.1">
    <property type="nucleotide sequence ID" value="NZ_CP086136.1"/>
</dbReference>
<accession>A0A939M455</accession>
<feature type="compositionally biased region" description="Basic residues" evidence="1">
    <location>
        <begin position="1"/>
        <end position="14"/>
    </location>
</feature>
<feature type="compositionally biased region" description="Low complexity" evidence="1">
    <location>
        <begin position="35"/>
        <end position="45"/>
    </location>
</feature>
<dbReference type="AlphaFoldDB" id="A0A939M455"/>
<feature type="compositionally biased region" description="Pro residues" evidence="1">
    <location>
        <begin position="19"/>
        <end position="34"/>
    </location>
</feature>
<feature type="region of interest" description="Disordered" evidence="1">
    <location>
        <begin position="1"/>
        <end position="55"/>
    </location>
</feature>
<dbReference type="Proteomes" id="UP000664702">
    <property type="component" value="Chromosome"/>
</dbReference>
<dbReference type="EMBL" id="JAGEMI010000001">
    <property type="protein sequence ID" value="MBO1862618.1"/>
    <property type="molecule type" value="Genomic_DNA"/>
</dbReference>
<sequence length="116" mass="12471">MTTRKAKPKLKFPKARTSLPPPTTGKPAKAPSPPKKTASKPTGAPVRPSKQETVLGLLRQPRGTTITAIMKATDWQQHSVRGFFAGVVKKKLKLNLASEKVDGTRLYRIAKAGAAS</sequence>
<organism evidence="2">
    <name type="scientific">Bradyrhizobium barranii subsp. barranii</name>
    <dbReference type="NCBI Taxonomy" id="2823807"/>
    <lineage>
        <taxon>Bacteria</taxon>
        <taxon>Pseudomonadati</taxon>
        <taxon>Pseudomonadota</taxon>
        <taxon>Alphaproteobacteria</taxon>
        <taxon>Hyphomicrobiales</taxon>
        <taxon>Nitrobacteraceae</taxon>
        <taxon>Bradyrhizobium</taxon>
        <taxon>Bradyrhizobium barranii</taxon>
    </lineage>
</organism>
<dbReference type="KEGG" id="bban:J4G43_015345"/>
<evidence type="ECO:0000256" key="1">
    <source>
        <dbReference type="SAM" id="MobiDB-lite"/>
    </source>
</evidence>
<protein>
    <submittedName>
        <fullName evidence="2">DUF3489 domain-containing protein</fullName>
    </submittedName>
</protein>
<evidence type="ECO:0000313" key="2">
    <source>
        <dbReference type="EMBL" id="MBO1862618.1"/>
    </source>
</evidence>
<evidence type="ECO:0000313" key="4">
    <source>
        <dbReference type="Proteomes" id="UP000664702"/>
    </source>
</evidence>